<evidence type="ECO:0000259" key="2">
    <source>
        <dbReference type="Pfam" id="PF00085"/>
    </source>
</evidence>
<dbReference type="Proteomes" id="UP001158576">
    <property type="component" value="Chromosome 1"/>
</dbReference>
<dbReference type="EMBL" id="OU015566">
    <property type="protein sequence ID" value="CAG5106025.1"/>
    <property type="molecule type" value="Genomic_DNA"/>
</dbReference>
<keyword evidence="4" id="KW-1185">Reference proteome</keyword>
<dbReference type="InterPro" id="IPR036249">
    <property type="entry name" value="Thioredoxin-like_sf"/>
</dbReference>
<feature type="domain" description="Thioredoxin" evidence="2">
    <location>
        <begin position="496"/>
        <end position="569"/>
    </location>
</feature>
<organism evidence="3 4">
    <name type="scientific">Oikopleura dioica</name>
    <name type="common">Tunicate</name>
    <dbReference type="NCBI Taxonomy" id="34765"/>
    <lineage>
        <taxon>Eukaryota</taxon>
        <taxon>Metazoa</taxon>
        <taxon>Chordata</taxon>
        <taxon>Tunicata</taxon>
        <taxon>Appendicularia</taxon>
        <taxon>Copelata</taxon>
        <taxon>Oikopleuridae</taxon>
        <taxon>Oikopleura</taxon>
    </lineage>
</organism>
<evidence type="ECO:0000256" key="1">
    <source>
        <dbReference type="ARBA" id="ARBA00006347"/>
    </source>
</evidence>
<dbReference type="CDD" id="cd02961">
    <property type="entry name" value="PDI_a_family"/>
    <property type="match status" value="1"/>
</dbReference>
<dbReference type="SUPFAM" id="SSF52833">
    <property type="entry name" value="Thioredoxin-like"/>
    <property type="match status" value="1"/>
</dbReference>
<dbReference type="Pfam" id="PF00085">
    <property type="entry name" value="Thioredoxin"/>
    <property type="match status" value="1"/>
</dbReference>
<dbReference type="PANTHER" id="PTHR18929">
    <property type="entry name" value="PROTEIN DISULFIDE ISOMERASE"/>
    <property type="match status" value="1"/>
</dbReference>
<protein>
    <submittedName>
        <fullName evidence="3">Oidioi.mRNA.OKI2018_I69.chr1.g2648.t1.cds</fullName>
    </submittedName>
</protein>
<evidence type="ECO:0000313" key="3">
    <source>
        <dbReference type="EMBL" id="CAG5106025.1"/>
    </source>
</evidence>
<reference evidence="3 4" key="1">
    <citation type="submission" date="2021-04" db="EMBL/GenBank/DDBJ databases">
        <authorList>
            <person name="Bliznina A."/>
        </authorList>
    </citation>
    <scope>NUCLEOTIDE SEQUENCE [LARGE SCALE GENOMIC DNA]</scope>
</reference>
<proteinExistence type="inferred from homology"/>
<name>A0ABN7SSC2_OIKDI</name>
<accession>A0ABN7SSC2</accession>
<evidence type="ECO:0000313" key="4">
    <source>
        <dbReference type="Proteomes" id="UP001158576"/>
    </source>
</evidence>
<dbReference type="InterPro" id="IPR013766">
    <property type="entry name" value="Thioredoxin_domain"/>
</dbReference>
<dbReference type="Gene3D" id="3.40.30.10">
    <property type="entry name" value="Glutaredoxin"/>
    <property type="match status" value="2"/>
</dbReference>
<comment type="similarity">
    <text evidence="1">Belongs to the protein disulfide isomerase family.</text>
</comment>
<gene>
    <name evidence="3" type="ORF">OKIOD_LOCUS11413</name>
</gene>
<sequence>MENRSKNDYDLDDLDEEFRLLIANDKKVWIKILDLVTKLATNDPGLMRLKTMLPKVQNCDTYLTYWNIIKTKSIQKSLPAIEGPDETITETTAAESDIEVIQTGEEEQEENATVSIQEMSDLSDALSPEALAQTAALRALYAQSAKKRSSTALSSSEQLSPPSFYVPPKKRFIEVTRNSPNKRVTRQNLQENTQHTGITPFTHEILMTEADKSFTRNLLGPGSAAENLAPAPVEPTILEEVDEDIQVVSEFVNKRGTDQFPFLVAILLNGNNPRFCVNVDGYLRSCRPCHINMSKMELLIFCTRGREGVQCRGKHKLRVKHKEMVLKEKDFSKRYPRNKLRLNIERPDLIYDTKNYEVVPYFSSQHTCEHPISFKSIKAVKDGQITIKELLPTSRKHIEKEMMFPCKTEIIDSSYPLPPPVTRPPVDNRCRPSNLPVIPFDEHPHPVTEDCQFEMRLLSLLPFSFAQKLSLLNEVAYKWVQENEIKTLIFFERDKDCYHCESALKEIKKVAEKVDFEKVAFHRINCDDQPGICEAEAIRRFPTVRYYEDGEHLRDYSQPILENTLANWLVKIVDYIPLPIRSERDLNDLKEISKLPLAIAFFDETQKEEMTAFTRVGNRFTNTFEFVKADFVSEEYLGYYGKILVIKGEEKIVYDEDSFDQKQMNRWFQDISVNSGCPTISPNTLHSYKKPLIIALISQERFKVEKKYWCNRIQSVTGNFPTFKFAIADVMDFAGKPGMRNGEIGGASWDTSKPHLVIMDEHERVYPMREEYDNFNIRRFLTYYEDNKLEPFVSHSEL</sequence>